<evidence type="ECO:0000313" key="2">
    <source>
        <dbReference type="EMBL" id="PXX57824.1"/>
    </source>
</evidence>
<dbReference type="RefSeq" id="WP_040736510.1">
    <property type="nucleotide sequence ID" value="NZ_QJKF01000016.1"/>
</dbReference>
<dbReference type="Proteomes" id="UP000247569">
    <property type="component" value="Unassembled WGS sequence"/>
</dbReference>
<feature type="transmembrane region" description="Helical" evidence="1">
    <location>
        <begin position="103"/>
        <end position="126"/>
    </location>
</feature>
<keyword evidence="1" id="KW-0472">Membrane</keyword>
<name>A0A318JS51_9NOCA</name>
<keyword evidence="1" id="KW-0812">Transmembrane</keyword>
<feature type="transmembrane region" description="Helical" evidence="1">
    <location>
        <begin position="132"/>
        <end position="152"/>
    </location>
</feature>
<organism evidence="2 3">
    <name type="scientific">Nocardia tenerifensis</name>
    <dbReference type="NCBI Taxonomy" id="228006"/>
    <lineage>
        <taxon>Bacteria</taxon>
        <taxon>Bacillati</taxon>
        <taxon>Actinomycetota</taxon>
        <taxon>Actinomycetes</taxon>
        <taxon>Mycobacteriales</taxon>
        <taxon>Nocardiaceae</taxon>
        <taxon>Nocardia</taxon>
    </lineage>
</organism>
<sequence>MTRTPTTPTLPSILAAIASQAAAVTGILYYFGWAYSRAFFGYFGVDVNMLSYSTQDYVLRSLNGAFYPATITLFVVVVLVSVWQLPELHAIRSRRPRRTLRRWVAAISATGSLLLTVVLLAMLLPFNLGTGTIVLPLLLIVGAALLGYAGVLRRRYPIWLRTVRQRRIRPERTAWVHVQSFGLVALIALGYLWAVGAAADRQGHADAQHAEAAHFVDRPSVLIFSKERLAIEGSGATVGEITAPNEKYRFVYSGLWLLARTSDRYFLIPQRWAVARDRVFILRDSDDLRIDIARNP</sequence>
<comment type="caution">
    <text evidence="2">The sequence shown here is derived from an EMBL/GenBank/DDBJ whole genome shotgun (WGS) entry which is preliminary data.</text>
</comment>
<feature type="transmembrane region" description="Helical" evidence="1">
    <location>
        <begin position="65"/>
        <end position="83"/>
    </location>
</feature>
<gene>
    <name evidence="2" type="ORF">DFR70_11654</name>
</gene>
<dbReference type="EMBL" id="QJKF01000016">
    <property type="protein sequence ID" value="PXX57824.1"/>
    <property type="molecule type" value="Genomic_DNA"/>
</dbReference>
<protein>
    <submittedName>
        <fullName evidence="2">Uncharacterized protein</fullName>
    </submittedName>
</protein>
<dbReference type="AlphaFoldDB" id="A0A318JS51"/>
<proteinExistence type="predicted"/>
<feature type="transmembrane region" description="Helical" evidence="1">
    <location>
        <begin position="12"/>
        <end position="32"/>
    </location>
</feature>
<keyword evidence="1" id="KW-1133">Transmembrane helix</keyword>
<keyword evidence="3" id="KW-1185">Reference proteome</keyword>
<dbReference type="OrthoDB" id="4350047at2"/>
<reference evidence="2 3" key="1">
    <citation type="submission" date="2018-05" db="EMBL/GenBank/DDBJ databases">
        <title>Genomic Encyclopedia of Type Strains, Phase IV (KMG-IV): sequencing the most valuable type-strain genomes for metagenomic binning, comparative biology and taxonomic classification.</title>
        <authorList>
            <person name="Goeker M."/>
        </authorList>
    </citation>
    <scope>NUCLEOTIDE SEQUENCE [LARGE SCALE GENOMIC DNA]</scope>
    <source>
        <strain evidence="2 3">DSM 44704</strain>
    </source>
</reference>
<evidence type="ECO:0000256" key="1">
    <source>
        <dbReference type="SAM" id="Phobius"/>
    </source>
</evidence>
<evidence type="ECO:0000313" key="3">
    <source>
        <dbReference type="Proteomes" id="UP000247569"/>
    </source>
</evidence>
<accession>A0A318JS51</accession>
<feature type="transmembrane region" description="Helical" evidence="1">
    <location>
        <begin position="173"/>
        <end position="194"/>
    </location>
</feature>